<dbReference type="Gene3D" id="3.30.450.40">
    <property type="match status" value="1"/>
</dbReference>
<feature type="domain" description="GAF" evidence="2">
    <location>
        <begin position="214"/>
        <end position="353"/>
    </location>
</feature>
<dbReference type="SUPFAM" id="SSF55781">
    <property type="entry name" value="GAF domain-like"/>
    <property type="match status" value="1"/>
</dbReference>
<accession>A0A972VZV8</accession>
<proteinExistence type="predicted"/>
<evidence type="ECO:0000313" key="3">
    <source>
        <dbReference type="EMBL" id="NQV66399.1"/>
    </source>
</evidence>
<sequence length="406" mass="44304">MQLIGVSILLVTSVLAVAYGRLAVIWLLLLGLTLIFIRMIISLRQRLSSQAVFSICVNRLIAQSAQVALVYDSKGKLLLSSDGAKQILKLSGQTPLGEMYSPFAMPDSPLSPDGCALRKAIKAGRSIEAARATIWPEKTVGRPATFSLSSFQAGDVERWLLVLQPETLGYESIENTEETSEQSSLIPDAFEISRDLIEDISQINFEDSTNTTPVFEKVLERFLLASDSEYGFIGRVSREAGAPPFLTTLAITDISWDIASREVYQTTGMVFSNLDTLFGQVITSEQVVVSNSPASDERAAGVPPGHPALNSFLGIPLIVGGSMIGMVGLANRKGGYDTSLSDSLQIFIDLAAQLTHFFSLQIVYKELGKKYQNLFDEGPVMYVITESRGGEPFIADCNQYFCDKLQ</sequence>
<dbReference type="Pfam" id="PF13185">
    <property type="entry name" value="GAF_2"/>
    <property type="match status" value="1"/>
</dbReference>
<organism evidence="3 4">
    <name type="scientific">SAR86 cluster bacterium</name>
    <dbReference type="NCBI Taxonomy" id="2030880"/>
    <lineage>
        <taxon>Bacteria</taxon>
        <taxon>Pseudomonadati</taxon>
        <taxon>Pseudomonadota</taxon>
        <taxon>Gammaproteobacteria</taxon>
        <taxon>SAR86 cluster</taxon>
    </lineage>
</organism>
<feature type="transmembrane region" description="Helical" evidence="1">
    <location>
        <begin position="308"/>
        <end position="331"/>
    </location>
</feature>
<keyword evidence="1" id="KW-1133">Transmembrane helix</keyword>
<comment type="caution">
    <text evidence="3">The sequence shown here is derived from an EMBL/GenBank/DDBJ whole genome shotgun (WGS) entry which is preliminary data.</text>
</comment>
<protein>
    <submittedName>
        <fullName evidence="3">GAF domain-containing protein</fullName>
    </submittedName>
</protein>
<evidence type="ECO:0000313" key="4">
    <source>
        <dbReference type="Proteomes" id="UP000754644"/>
    </source>
</evidence>
<evidence type="ECO:0000259" key="2">
    <source>
        <dbReference type="Pfam" id="PF13185"/>
    </source>
</evidence>
<dbReference type="AlphaFoldDB" id="A0A972VZV8"/>
<dbReference type="Proteomes" id="UP000754644">
    <property type="component" value="Unassembled WGS sequence"/>
</dbReference>
<feature type="transmembrane region" description="Helical" evidence="1">
    <location>
        <begin position="26"/>
        <end position="43"/>
    </location>
</feature>
<dbReference type="InterPro" id="IPR029016">
    <property type="entry name" value="GAF-like_dom_sf"/>
</dbReference>
<dbReference type="InterPro" id="IPR003018">
    <property type="entry name" value="GAF"/>
</dbReference>
<name>A0A972VZV8_9GAMM</name>
<gene>
    <name evidence="3" type="ORF">HQ497_13640</name>
</gene>
<keyword evidence="1" id="KW-0812">Transmembrane</keyword>
<feature type="transmembrane region" description="Helical" evidence="1">
    <location>
        <begin position="343"/>
        <end position="364"/>
    </location>
</feature>
<evidence type="ECO:0000256" key="1">
    <source>
        <dbReference type="SAM" id="Phobius"/>
    </source>
</evidence>
<keyword evidence="1" id="KW-0472">Membrane</keyword>
<dbReference type="EMBL" id="JABMOJ010000513">
    <property type="protein sequence ID" value="NQV66399.1"/>
    <property type="molecule type" value="Genomic_DNA"/>
</dbReference>
<reference evidence="3" key="1">
    <citation type="submission" date="2020-05" db="EMBL/GenBank/DDBJ databases">
        <title>Sulfur intermediates as new biogeochemical hubs in an aquatic model microbial ecosystem.</title>
        <authorList>
            <person name="Vigneron A."/>
        </authorList>
    </citation>
    <scope>NUCLEOTIDE SEQUENCE</scope>
    <source>
        <strain evidence="3">Bin.250</strain>
    </source>
</reference>